<dbReference type="GO" id="GO:0003677">
    <property type="term" value="F:DNA binding"/>
    <property type="evidence" value="ECO:0007669"/>
    <property type="project" value="InterPro"/>
</dbReference>
<protein>
    <recommendedName>
        <fullName evidence="1">SpoVT-AbrB domain-containing protein</fullName>
    </recommendedName>
</protein>
<dbReference type="InterPro" id="IPR007159">
    <property type="entry name" value="SpoVT-AbrB_dom"/>
</dbReference>
<evidence type="ECO:0000259" key="1">
    <source>
        <dbReference type="Pfam" id="PF04014"/>
    </source>
</evidence>
<reference evidence="2" key="2">
    <citation type="submission" date="2020-09" db="EMBL/GenBank/DDBJ databases">
        <authorList>
            <person name="Sun Q."/>
            <person name="Ohkuma M."/>
        </authorList>
    </citation>
    <scope>NUCLEOTIDE SEQUENCE</scope>
    <source>
        <strain evidence="2">JCM 30078</strain>
    </source>
</reference>
<dbReference type="Gene3D" id="2.10.260.10">
    <property type="match status" value="1"/>
</dbReference>
<accession>A0A917PZS0</accession>
<evidence type="ECO:0000313" key="3">
    <source>
        <dbReference type="Proteomes" id="UP000635983"/>
    </source>
</evidence>
<organism evidence="2 3">
    <name type="scientific">Pseudomonas matsuisoli</name>
    <dbReference type="NCBI Taxonomy" id="1515666"/>
    <lineage>
        <taxon>Bacteria</taxon>
        <taxon>Pseudomonadati</taxon>
        <taxon>Pseudomonadota</taxon>
        <taxon>Gammaproteobacteria</taxon>
        <taxon>Pseudomonadales</taxon>
        <taxon>Pseudomonadaceae</taxon>
        <taxon>Pseudomonas</taxon>
    </lineage>
</organism>
<feature type="domain" description="SpoVT-AbrB" evidence="1">
    <location>
        <begin position="25"/>
        <end position="58"/>
    </location>
</feature>
<evidence type="ECO:0000313" key="2">
    <source>
        <dbReference type="EMBL" id="GGK02379.1"/>
    </source>
</evidence>
<dbReference type="Pfam" id="PF04014">
    <property type="entry name" value="MazE_antitoxin"/>
    <property type="match status" value="1"/>
</dbReference>
<sequence>MTSKRRWVLTLHDAADGTGDGFIDLPPELLKQEGWEAGDEFSIEVEDHSVILTHLKRRDDD</sequence>
<dbReference type="InterPro" id="IPR037914">
    <property type="entry name" value="SpoVT-AbrB_sf"/>
</dbReference>
<gene>
    <name evidence="2" type="ORF">GCM10009304_30230</name>
</gene>
<dbReference type="Proteomes" id="UP000635983">
    <property type="component" value="Unassembled WGS sequence"/>
</dbReference>
<dbReference type="EMBL" id="BMPO01000007">
    <property type="protein sequence ID" value="GGK02379.1"/>
    <property type="molecule type" value="Genomic_DNA"/>
</dbReference>
<keyword evidence="3" id="KW-1185">Reference proteome</keyword>
<reference evidence="2" key="1">
    <citation type="journal article" date="2014" name="Int. J. Syst. Evol. Microbiol.">
        <title>Complete genome sequence of Corynebacterium casei LMG S-19264T (=DSM 44701T), isolated from a smear-ripened cheese.</title>
        <authorList>
            <consortium name="US DOE Joint Genome Institute (JGI-PGF)"/>
            <person name="Walter F."/>
            <person name="Albersmeier A."/>
            <person name="Kalinowski J."/>
            <person name="Ruckert C."/>
        </authorList>
    </citation>
    <scope>NUCLEOTIDE SEQUENCE</scope>
    <source>
        <strain evidence="2">JCM 30078</strain>
    </source>
</reference>
<dbReference type="SUPFAM" id="SSF89447">
    <property type="entry name" value="AbrB/MazE/MraZ-like"/>
    <property type="match status" value="1"/>
</dbReference>
<dbReference type="AlphaFoldDB" id="A0A917PZS0"/>
<comment type="caution">
    <text evidence="2">The sequence shown here is derived from an EMBL/GenBank/DDBJ whole genome shotgun (WGS) entry which is preliminary data.</text>
</comment>
<name>A0A917PZS0_9PSED</name>
<proteinExistence type="predicted"/>